<evidence type="ECO:0000256" key="3">
    <source>
        <dbReference type="ARBA" id="ARBA00022723"/>
    </source>
</evidence>
<dbReference type="PANTHER" id="PTHR10625:SF17">
    <property type="entry name" value="HISTONE DEACETYLASE 8"/>
    <property type="match status" value="1"/>
</dbReference>
<dbReference type="AlphaFoldDB" id="A0AAN8I148"/>
<sequence length="841" mass="93184">MASQPPMLTRTVSGGPRPGRQYTEEEWERVKQPFYHYYIEKNFSLKEAAKCIREQHSFDATLRQWERRIAPEKWNFPKYANREERLKSIEAAGKSLLDVSHRGRRKSTGSSDGQSDLLEDRNIRRFARRELSREPSRRRAKSVSGMSEATDHDMSGTSTAAPSPAPSEYFMDTQEESGPFSHNSVNSMNSIWAQDPMIAVPDIRVFDSVPEITFSGPEEASLIAPEPTPIATQSQVNVHYPPADEGSFGAFQPQPNHVFSSSFDGSPNVPPMSMNWNNSDPFAANATTNNSSFPEFDFNSDPTMSFTQMMNLDNPAVPRKVTINSHLDGFNNLDLQLTEPIPTPITPADVESSVEDPTHADVHALLQEHYSTTLQMLSMCMQSCEHATGNNDMVKNVVMKNLKLLEAGIRASNNESDRKIKNTLKDVASIQRRATQSIKDLSSSRKKKIEQLQAQIGQLQAQVELLGSKLIPALESPARIKAIIQSIKDSSKHDLRTITASDEDQTTTVSLAKATHSTDYLSHVQNVFKQWRDKGLVEQHESVLPECFRLQNIANAKPKPPKDIFARAGYYAFDMSTGISQNSWKSIIASANLGVQAAQLLLPSPTPDTTTDDDERPKSVLALCRPPGHHCTGTQAGGYCYINNIALSITTLRHFSPPAKKTRRPSNPHFASTSTLKFAVLDLDFHHGNGTQEMFYTDPNVLYVSIHGEDEFPYYTGGADETGPPAPDAASGTNLNLPLAAGATFEAYTGKLKEALQLIQNFKADYLLVSLGFDTFHLDPLGKFDIKSEDYEVMGRQVRTALKDLPAAILLEGGYVIDRLGENLLNFLRGWEGAERGGGMS</sequence>
<protein>
    <recommendedName>
        <fullName evidence="12">Histone deacetylase</fullName>
    </recommendedName>
</protein>
<gene>
    <name evidence="10" type="ORF">OHC33_010960</name>
</gene>
<dbReference type="GO" id="GO:0016787">
    <property type="term" value="F:hydrolase activity"/>
    <property type="evidence" value="ECO:0007669"/>
    <property type="project" value="UniProtKB-KW"/>
</dbReference>
<evidence type="ECO:0000259" key="9">
    <source>
        <dbReference type="Pfam" id="PF14420"/>
    </source>
</evidence>
<evidence type="ECO:0000313" key="10">
    <source>
        <dbReference type="EMBL" id="KAK5948032.1"/>
    </source>
</evidence>
<comment type="caution">
    <text evidence="10">The sequence shown here is derived from an EMBL/GenBank/DDBJ whole genome shotgun (WGS) entry which is preliminary data.</text>
</comment>
<comment type="similarity">
    <text evidence="2">Belongs to the histone deacetylase family.</text>
</comment>
<evidence type="ECO:0000256" key="6">
    <source>
        <dbReference type="SAM" id="Coils"/>
    </source>
</evidence>
<dbReference type="Pfam" id="PF14420">
    <property type="entry name" value="Clr5"/>
    <property type="match status" value="1"/>
</dbReference>
<keyword evidence="11" id="KW-1185">Reference proteome</keyword>
<evidence type="ECO:0000256" key="2">
    <source>
        <dbReference type="ARBA" id="ARBA00005947"/>
    </source>
</evidence>
<dbReference type="InterPro" id="IPR000286">
    <property type="entry name" value="HDACs"/>
</dbReference>
<feature type="domain" description="Clr5" evidence="9">
    <location>
        <begin position="24"/>
        <end position="78"/>
    </location>
</feature>
<feature type="domain" description="Histone deacetylase" evidence="8">
    <location>
        <begin position="475"/>
        <end position="828"/>
    </location>
</feature>
<dbReference type="InterPro" id="IPR037138">
    <property type="entry name" value="His_deacetylse_dom_sf"/>
</dbReference>
<evidence type="ECO:0000256" key="4">
    <source>
        <dbReference type="ARBA" id="ARBA00022801"/>
    </source>
</evidence>
<feature type="region of interest" description="Disordered" evidence="7">
    <location>
        <begin position="1"/>
        <end position="25"/>
    </location>
</feature>
<reference evidence="10 11" key="1">
    <citation type="submission" date="2022-12" db="EMBL/GenBank/DDBJ databases">
        <title>Genomic features and morphological characterization of a novel Knufia sp. strain isolated from spacecraft assembly facility.</title>
        <authorList>
            <person name="Teixeira M."/>
            <person name="Chander A.M."/>
            <person name="Stajich J.E."/>
            <person name="Venkateswaran K."/>
        </authorList>
    </citation>
    <scope>NUCLEOTIDE SEQUENCE [LARGE SCALE GENOMIC DNA]</scope>
    <source>
        <strain evidence="10 11">FJI-L2-BK-P2</strain>
    </source>
</reference>
<feature type="compositionally biased region" description="Basic and acidic residues" evidence="7">
    <location>
        <begin position="118"/>
        <end position="137"/>
    </location>
</feature>
<proteinExistence type="inferred from homology"/>
<keyword evidence="4" id="KW-0378">Hydrolase</keyword>
<keyword evidence="6" id="KW-0175">Coiled coil</keyword>
<dbReference type="InterPro" id="IPR023696">
    <property type="entry name" value="Ureohydrolase_dom_sf"/>
</dbReference>
<accession>A0AAN8I148</accession>
<keyword evidence="3" id="KW-0479">Metal-binding</keyword>
<evidence type="ECO:0000256" key="7">
    <source>
        <dbReference type="SAM" id="MobiDB-lite"/>
    </source>
</evidence>
<dbReference type="Gene3D" id="3.40.800.20">
    <property type="entry name" value="Histone deacetylase domain"/>
    <property type="match status" value="1"/>
</dbReference>
<dbReference type="GO" id="GO:0046872">
    <property type="term" value="F:metal ion binding"/>
    <property type="evidence" value="ECO:0007669"/>
    <property type="project" value="UniProtKB-KW"/>
</dbReference>
<dbReference type="Proteomes" id="UP001316803">
    <property type="component" value="Unassembled WGS sequence"/>
</dbReference>
<dbReference type="InterPro" id="IPR023801">
    <property type="entry name" value="His_deacetylse_dom"/>
</dbReference>
<evidence type="ECO:0000259" key="8">
    <source>
        <dbReference type="Pfam" id="PF00850"/>
    </source>
</evidence>
<dbReference type="Pfam" id="PF00850">
    <property type="entry name" value="Hist_deacetyl"/>
    <property type="match status" value="1"/>
</dbReference>
<feature type="region of interest" description="Disordered" evidence="7">
    <location>
        <begin position="100"/>
        <end position="181"/>
    </location>
</feature>
<dbReference type="InterPro" id="IPR025676">
    <property type="entry name" value="Clr5_dom"/>
</dbReference>
<evidence type="ECO:0000256" key="1">
    <source>
        <dbReference type="ARBA" id="ARBA00001947"/>
    </source>
</evidence>
<name>A0AAN8I148_9EURO</name>
<dbReference type="GO" id="GO:0004407">
    <property type="term" value="F:histone deacetylase activity"/>
    <property type="evidence" value="ECO:0007669"/>
    <property type="project" value="TreeGrafter"/>
</dbReference>
<evidence type="ECO:0008006" key="12">
    <source>
        <dbReference type="Google" id="ProtNLM"/>
    </source>
</evidence>
<organism evidence="10 11">
    <name type="scientific">Knufia fluminis</name>
    <dbReference type="NCBI Taxonomy" id="191047"/>
    <lineage>
        <taxon>Eukaryota</taxon>
        <taxon>Fungi</taxon>
        <taxon>Dikarya</taxon>
        <taxon>Ascomycota</taxon>
        <taxon>Pezizomycotina</taxon>
        <taxon>Eurotiomycetes</taxon>
        <taxon>Chaetothyriomycetidae</taxon>
        <taxon>Chaetothyriales</taxon>
        <taxon>Trichomeriaceae</taxon>
        <taxon>Knufia</taxon>
    </lineage>
</organism>
<feature type="coiled-coil region" evidence="6">
    <location>
        <begin position="442"/>
        <end position="469"/>
    </location>
</feature>
<keyword evidence="5" id="KW-0862">Zinc</keyword>
<dbReference type="SUPFAM" id="SSF52768">
    <property type="entry name" value="Arginase/deacetylase"/>
    <property type="match status" value="1"/>
</dbReference>
<comment type="cofactor">
    <cofactor evidence="1">
        <name>Zn(2+)</name>
        <dbReference type="ChEBI" id="CHEBI:29105"/>
    </cofactor>
</comment>
<dbReference type="GO" id="GO:0040029">
    <property type="term" value="P:epigenetic regulation of gene expression"/>
    <property type="evidence" value="ECO:0007669"/>
    <property type="project" value="TreeGrafter"/>
</dbReference>
<evidence type="ECO:0000313" key="11">
    <source>
        <dbReference type="Proteomes" id="UP001316803"/>
    </source>
</evidence>
<dbReference type="EMBL" id="JAKLMC020000055">
    <property type="protein sequence ID" value="KAK5948032.1"/>
    <property type="molecule type" value="Genomic_DNA"/>
</dbReference>
<dbReference type="PRINTS" id="PR01270">
    <property type="entry name" value="HDASUPER"/>
</dbReference>
<evidence type="ECO:0000256" key="5">
    <source>
        <dbReference type="ARBA" id="ARBA00022833"/>
    </source>
</evidence>
<dbReference type="PANTHER" id="PTHR10625">
    <property type="entry name" value="HISTONE DEACETYLASE HDAC1-RELATED"/>
    <property type="match status" value="1"/>
</dbReference>